<organism evidence="3 4">
    <name type="scientific">Molorchus minor</name>
    <dbReference type="NCBI Taxonomy" id="1323400"/>
    <lineage>
        <taxon>Eukaryota</taxon>
        <taxon>Metazoa</taxon>
        <taxon>Ecdysozoa</taxon>
        <taxon>Arthropoda</taxon>
        <taxon>Hexapoda</taxon>
        <taxon>Insecta</taxon>
        <taxon>Pterygota</taxon>
        <taxon>Neoptera</taxon>
        <taxon>Endopterygota</taxon>
        <taxon>Coleoptera</taxon>
        <taxon>Polyphaga</taxon>
        <taxon>Cucujiformia</taxon>
        <taxon>Chrysomeloidea</taxon>
        <taxon>Cerambycidae</taxon>
        <taxon>Lamiinae</taxon>
        <taxon>Monochamini</taxon>
        <taxon>Molorchus</taxon>
    </lineage>
</organism>
<dbReference type="PANTHER" id="PTHR10380:SF241">
    <property type="entry name" value="CUTICULAR PROTEIN 47EG-RELATED"/>
    <property type="match status" value="1"/>
</dbReference>
<evidence type="ECO:0000256" key="1">
    <source>
        <dbReference type="ARBA" id="ARBA00022460"/>
    </source>
</evidence>
<comment type="caution">
    <text evidence="3">The sequence shown here is derived from an EMBL/GenBank/DDBJ whole genome shotgun (WGS) entry which is preliminary data.</text>
</comment>
<sequence>MKILETEVVTLFIFLPDAFCQSARTFIPITRQTFSLQPDGTYNYAVETANQIFAEEQGYLRDPQTLVKQGQYQFTSPEGKVIRLVYTADENGFHPQGEHLPTPPPIPLLIQKSLEFQRLEEQQQRRFK</sequence>
<accession>A0ABQ9J3Y0</accession>
<dbReference type="InterPro" id="IPR050468">
    <property type="entry name" value="Cuticle_Struct_Prot"/>
</dbReference>
<dbReference type="PROSITE" id="PS51155">
    <property type="entry name" value="CHIT_BIND_RR_2"/>
    <property type="match status" value="1"/>
</dbReference>
<dbReference type="EMBL" id="JAPWTJ010001346">
    <property type="protein sequence ID" value="KAJ8972433.1"/>
    <property type="molecule type" value="Genomic_DNA"/>
</dbReference>
<dbReference type="InterPro" id="IPR000618">
    <property type="entry name" value="Insect_cuticle"/>
</dbReference>
<evidence type="ECO:0000313" key="3">
    <source>
        <dbReference type="EMBL" id="KAJ8972433.1"/>
    </source>
</evidence>
<protein>
    <submittedName>
        <fullName evidence="3">Uncharacterized protein</fullName>
    </submittedName>
</protein>
<reference evidence="3" key="1">
    <citation type="journal article" date="2023" name="Insect Mol. Biol.">
        <title>Genome sequencing provides insights into the evolution of gene families encoding plant cell wall-degrading enzymes in longhorned beetles.</title>
        <authorList>
            <person name="Shin N.R."/>
            <person name="Okamura Y."/>
            <person name="Kirsch R."/>
            <person name="Pauchet Y."/>
        </authorList>
    </citation>
    <scope>NUCLEOTIDE SEQUENCE</scope>
    <source>
        <strain evidence="3">MMC_N1</strain>
    </source>
</reference>
<proteinExistence type="predicted"/>
<evidence type="ECO:0000256" key="2">
    <source>
        <dbReference type="PROSITE-ProRule" id="PRU00497"/>
    </source>
</evidence>
<dbReference type="InterPro" id="IPR031311">
    <property type="entry name" value="CHIT_BIND_RR_consensus"/>
</dbReference>
<keyword evidence="4" id="KW-1185">Reference proteome</keyword>
<gene>
    <name evidence="3" type="ORF">NQ317_016675</name>
</gene>
<dbReference type="Proteomes" id="UP001162164">
    <property type="component" value="Unassembled WGS sequence"/>
</dbReference>
<dbReference type="PANTHER" id="PTHR10380">
    <property type="entry name" value="CUTICLE PROTEIN"/>
    <property type="match status" value="1"/>
</dbReference>
<name>A0ABQ9J3Y0_9CUCU</name>
<dbReference type="Pfam" id="PF00379">
    <property type="entry name" value="Chitin_bind_4"/>
    <property type="match status" value="1"/>
</dbReference>
<keyword evidence="1 2" id="KW-0193">Cuticle</keyword>
<evidence type="ECO:0000313" key="4">
    <source>
        <dbReference type="Proteomes" id="UP001162164"/>
    </source>
</evidence>
<dbReference type="PROSITE" id="PS00233">
    <property type="entry name" value="CHIT_BIND_RR_1"/>
    <property type="match status" value="1"/>
</dbReference>